<name>A0A2G5D2H9_AQUCA</name>
<proteinExistence type="predicted"/>
<keyword evidence="4" id="KW-1185">Reference proteome</keyword>
<feature type="signal peptide" evidence="2">
    <location>
        <begin position="1"/>
        <end position="26"/>
    </location>
</feature>
<reference evidence="3 4" key="1">
    <citation type="submission" date="2017-09" db="EMBL/GenBank/DDBJ databases">
        <title>WGS assembly of Aquilegia coerulea Goldsmith.</title>
        <authorList>
            <person name="Hodges S."/>
            <person name="Kramer E."/>
            <person name="Nordborg M."/>
            <person name="Tomkins J."/>
            <person name="Borevitz J."/>
            <person name="Derieg N."/>
            <person name="Yan J."/>
            <person name="Mihaltcheva S."/>
            <person name="Hayes R.D."/>
            <person name="Rokhsar D."/>
        </authorList>
    </citation>
    <scope>NUCLEOTIDE SEQUENCE [LARGE SCALE GENOMIC DNA]</scope>
    <source>
        <strain evidence="4">cv. Goldsmith</strain>
    </source>
</reference>
<organism evidence="3 4">
    <name type="scientific">Aquilegia coerulea</name>
    <name type="common">Rocky mountain columbine</name>
    <dbReference type="NCBI Taxonomy" id="218851"/>
    <lineage>
        <taxon>Eukaryota</taxon>
        <taxon>Viridiplantae</taxon>
        <taxon>Streptophyta</taxon>
        <taxon>Embryophyta</taxon>
        <taxon>Tracheophyta</taxon>
        <taxon>Spermatophyta</taxon>
        <taxon>Magnoliopsida</taxon>
        <taxon>Ranunculales</taxon>
        <taxon>Ranunculaceae</taxon>
        <taxon>Thalictroideae</taxon>
        <taxon>Aquilegia</taxon>
    </lineage>
</organism>
<evidence type="ECO:0000313" key="4">
    <source>
        <dbReference type="Proteomes" id="UP000230069"/>
    </source>
</evidence>
<accession>A0A2G5D2H9</accession>
<evidence type="ECO:0000256" key="1">
    <source>
        <dbReference type="SAM" id="MobiDB-lite"/>
    </source>
</evidence>
<dbReference type="AlphaFoldDB" id="A0A2G5D2H9"/>
<dbReference type="EMBL" id="KZ305047">
    <property type="protein sequence ID" value="PIA37704.1"/>
    <property type="molecule type" value="Genomic_DNA"/>
</dbReference>
<feature type="chain" id="PRO_5013666956" evidence="2">
    <location>
        <begin position="27"/>
        <end position="79"/>
    </location>
</feature>
<feature type="region of interest" description="Disordered" evidence="1">
    <location>
        <begin position="56"/>
        <end position="79"/>
    </location>
</feature>
<protein>
    <submittedName>
        <fullName evidence="3">Uncharacterized protein</fullName>
    </submittedName>
</protein>
<keyword evidence="2" id="KW-0732">Signal</keyword>
<evidence type="ECO:0000256" key="2">
    <source>
        <dbReference type="SAM" id="SignalP"/>
    </source>
</evidence>
<evidence type="ECO:0000313" key="3">
    <source>
        <dbReference type="EMBL" id="PIA37704.1"/>
    </source>
</evidence>
<dbReference type="InParanoid" id="A0A2G5D2H9"/>
<dbReference type="Proteomes" id="UP000230069">
    <property type="component" value="Unassembled WGS sequence"/>
</dbReference>
<gene>
    <name evidence="3" type="ORF">AQUCO_03000330v1</name>
</gene>
<sequence>MGINKISILVLLLVFVFSSLETNIYAARELHGLEPTSKLLERTRSSFLKGNSKVAFKDKKSAKPRKPPLDKGTPPLHDD</sequence>